<evidence type="ECO:0008006" key="5">
    <source>
        <dbReference type="Google" id="ProtNLM"/>
    </source>
</evidence>
<dbReference type="InterPro" id="IPR029365">
    <property type="entry name" value="TMEM238"/>
</dbReference>
<organism evidence="3 4">
    <name type="scientific">Gouania willdenowi</name>
    <name type="common">Blunt-snouted clingfish</name>
    <name type="synonym">Lepadogaster willdenowi</name>
    <dbReference type="NCBI Taxonomy" id="441366"/>
    <lineage>
        <taxon>Eukaryota</taxon>
        <taxon>Metazoa</taxon>
        <taxon>Chordata</taxon>
        <taxon>Craniata</taxon>
        <taxon>Vertebrata</taxon>
        <taxon>Euteleostomi</taxon>
        <taxon>Actinopterygii</taxon>
        <taxon>Neopterygii</taxon>
        <taxon>Teleostei</taxon>
        <taxon>Neoteleostei</taxon>
        <taxon>Acanthomorphata</taxon>
        <taxon>Ovalentaria</taxon>
        <taxon>Blenniimorphae</taxon>
        <taxon>Blenniiformes</taxon>
        <taxon>Gobiesocoidei</taxon>
        <taxon>Gobiesocidae</taxon>
        <taxon>Gobiesocinae</taxon>
        <taxon>Gouania</taxon>
    </lineage>
</organism>
<keyword evidence="4" id="KW-1185">Reference proteome</keyword>
<feature type="region of interest" description="Disordered" evidence="1">
    <location>
        <begin position="104"/>
        <end position="128"/>
    </location>
</feature>
<accession>A0A8C5HMV7</accession>
<feature type="compositionally biased region" description="Acidic residues" evidence="1">
    <location>
        <begin position="104"/>
        <end position="113"/>
    </location>
</feature>
<dbReference type="Pfam" id="PF15125">
    <property type="entry name" value="TMEM238"/>
    <property type="match status" value="1"/>
</dbReference>
<feature type="transmembrane region" description="Helical" evidence="2">
    <location>
        <begin position="72"/>
        <end position="94"/>
    </location>
</feature>
<evidence type="ECO:0000313" key="4">
    <source>
        <dbReference type="Proteomes" id="UP000694680"/>
    </source>
</evidence>
<feature type="transmembrane region" description="Helical" evidence="2">
    <location>
        <begin position="37"/>
        <end position="60"/>
    </location>
</feature>
<dbReference type="Proteomes" id="UP000694680">
    <property type="component" value="Chromosome 8"/>
</dbReference>
<keyword evidence="2" id="KW-0472">Membrane</keyword>
<reference evidence="3" key="2">
    <citation type="submission" date="2025-08" db="UniProtKB">
        <authorList>
            <consortium name="Ensembl"/>
        </authorList>
    </citation>
    <scope>IDENTIFICATION</scope>
</reference>
<keyword evidence="2" id="KW-0812">Transmembrane</keyword>
<dbReference type="PANTHER" id="PTHR28613:SF7">
    <property type="entry name" value="TRANSMEMBRANE PROTEIN 238"/>
    <property type="match status" value="1"/>
</dbReference>
<evidence type="ECO:0000256" key="1">
    <source>
        <dbReference type="SAM" id="MobiDB-lite"/>
    </source>
</evidence>
<proteinExistence type="predicted"/>
<dbReference type="PANTHER" id="PTHR28613">
    <property type="entry name" value="SI:CH211-232M10.4-RELATED"/>
    <property type="match status" value="1"/>
</dbReference>
<keyword evidence="2" id="KW-1133">Transmembrane helix</keyword>
<feature type="compositionally biased region" description="Pro residues" evidence="1">
    <location>
        <begin position="150"/>
        <end position="163"/>
    </location>
</feature>
<sequence length="187" mass="20692">MISDSGSQPFQPAQVKVMLSHSSLLVMRVMRCVGGCLPVFLGALLMDVIGLVVIFVGIFANLRLDGRFYGDFLIYTGSLVLFFSLVLWLMWYVFNVPMKNEGELEEDEDEEEEKGGWRKSSCNGGGGGIMKLARTLSERLSQRMKDVEAPPLPPPSSSSPLPPHKASRLKLPKCCVFLRHNVIFGGL</sequence>
<dbReference type="Ensembl" id="ENSGWIT00000050933.1">
    <property type="protein sequence ID" value="ENSGWIP00000047071.1"/>
    <property type="gene ID" value="ENSGWIG00000023189.1"/>
</dbReference>
<reference evidence="3" key="3">
    <citation type="submission" date="2025-09" db="UniProtKB">
        <authorList>
            <consortium name="Ensembl"/>
        </authorList>
    </citation>
    <scope>IDENTIFICATION</scope>
</reference>
<evidence type="ECO:0000256" key="2">
    <source>
        <dbReference type="SAM" id="Phobius"/>
    </source>
</evidence>
<name>A0A8C5HMV7_GOUWI</name>
<feature type="region of interest" description="Disordered" evidence="1">
    <location>
        <begin position="141"/>
        <end position="165"/>
    </location>
</feature>
<evidence type="ECO:0000313" key="3">
    <source>
        <dbReference type="Ensembl" id="ENSGWIP00000047071.1"/>
    </source>
</evidence>
<protein>
    <recommendedName>
        <fullName evidence="5">Transmembrane protein 238</fullName>
    </recommendedName>
</protein>
<dbReference type="AlphaFoldDB" id="A0A8C5HMV7"/>
<reference evidence="3" key="1">
    <citation type="submission" date="2020-06" db="EMBL/GenBank/DDBJ databases">
        <authorList>
            <consortium name="Wellcome Sanger Institute Data Sharing"/>
        </authorList>
    </citation>
    <scope>NUCLEOTIDE SEQUENCE [LARGE SCALE GENOMIC DNA]</scope>
</reference>